<dbReference type="InterPro" id="IPR017926">
    <property type="entry name" value="GATASE"/>
</dbReference>
<dbReference type="PANTHER" id="PTHR42695:SF5">
    <property type="entry name" value="GLUTAMINE AMIDOTRANSFERASE YLR126C-RELATED"/>
    <property type="match status" value="1"/>
</dbReference>
<sequence>MKPFLILQLRPETDASDDEYCAILEKCGLRPEQTRRIRVDQEGIPEDLDITDYAGVIVGGGPGCVSDAPEDKSPQEARIEREILALMPQITARDHPFMGCCYGLGILAHHLGAEVSKARYSEPVGPTVCEAMPDAARDPLLKGLDAQFEVFVGHKEAVQHLPEGAVHLLSSERCPVQMIRYGQNVYATQFHPEADAHDFERRIRIYRNHGYFPPEDADRLIDLCHAAEVTVPGEILRRFAKRYG</sequence>
<dbReference type="Gene3D" id="3.40.50.880">
    <property type="match status" value="1"/>
</dbReference>
<evidence type="ECO:0000313" key="2">
    <source>
        <dbReference type="EMBL" id="MEW9920389.1"/>
    </source>
</evidence>
<evidence type="ECO:0000259" key="1">
    <source>
        <dbReference type="Pfam" id="PF00117"/>
    </source>
</evidence>
<dbReference type="EMBL" id="JBFNXX010000008">
    <property type="protein sequence ID" value="MEW9920389.1"/>
    <property type="molecule type" value="Genomic_DNA"/>
</dbReference>
<dbReference type="PANTHER" id="PTHR42695">
    <property type="entry name" value="GLUTAMINE AMIDOTRANSFERASE YLR126C-RELATED"/>
    <property type="match status" value="1"/>
</dbReference>
<dbReference type="SUPFAM" id="SSF52317">
    <property type="entry name" value="Class I glutamine amidotransferase-like"/>
    <property type="match status" value="1"/>
</dbReference>
<dbReference type="CDD" id="cd01741">
    <property type="entry name" value="GATase1_1"/>
    <property type="match status" value="1"/>
</dbReference>
<keyword evidence="2" id="KW-0315">Glutamine amidotransferase</keyword>
<name>A0ABV3RN43_9RHOB</name>
<organism evidence="2 3">
    <name type="scientific">Sulfitobacter sediminis</name>
    <dbReference type="NCBI Taxonomy" id="3234186"/>
    <lineage>
        <taxon>Bacteria</taxon>
        <taxon>Pseudomonadati</taxon>
        <taxon>Pseudomonadota</taxon>
        <taxon>Alphaproteobacteria</taxon>
        <taxon>Rhodobacterales</taxon>
        <taxon>Roseobacteraceae</taxon>
        <taxon>Sulfitobacter</taxon>
    </lineage>
</organism>
<proteinExistence type="predicted"/>
<dbReference type="NCBIfam" id="NF005743">
    <property type="entry name" value="PRK07567.1"/>
    <property type="match status" value="1"/>
</dbReference>
<dbReference type="RefSeq" id="WP_367878091.1">
    <property type="nucleotide sequence ID" value="NZ_JBFNXX010000008.1"/>
</dbReference>
<reference evidence="2 3" key="1">
    <citation type="submission" date="2024-07" db="EMBL/GenBank/DDBJ databases">
        <title>Marimonas sp.nov., isolated from tidal-flat sediment.</title>
        <authorList>
            <person name="Jayan J.N."/>
            <person name="Lee S.S."/>
        </authorList>
    </citation>
    <scope>NUCLEOTIDE SEQUENCE [LARGE SCALE GENOMIC DNA]</scope>
    <source>
        <strain evidence="2 3">MJW-29</strain>
    </source>
</reference>
<evidence type="ECO:0000313" key="3">
    <source>
        <dbReference type="Proteomes" id="UP001556098"/>
    </source>
</evidence>
<protein>
    <submittedName>
        <fullName evidence="2">Glutamine amidotransferase</fullName>
    </submittedName>
</protein>
<keyword evidence="3" id="KW-1185">Reference proteome</keyword>
<dbReference type="InterPro" id="IPR044992">
    <property type="entry name" value="ChyE-like"/>
</dbReference>
<accession>A0ABV3RN43</accession>
<dbReference type="InterPro" id="IPR029062">
    <property type="entry name" value="Class_I_gatase-like"/>
</dbReference>
<dbReference type="Proteomes" id="UP001556098">
    <property type="component" value="Unassembled WGS sequence"/>
</dbReference>
<gene>
    <name evidence="2" type="ORF">AB2B41_12305</name>
</gene>
<comment type="caution">
    <text evidence="2">The sequence shown here is derived from an EMBL/GenBank/DDBJ whole genome shotgun (WGS) entry which is preliminary data.</text>
</comment>
<dbReference type="Pfam" id="PF00117">
    <property type="entry name" value="GATase"/>
    <property type="match status" value="1"/>
</dbReference>
<feature type="domain" description="Glutamine amidotransferase" evidence="1">
    <location>
        <begin position="49"/>
        <end position="200"/>
    </location>
</feature>
<dbReference type="PROSITE" id="PS51273">
    <property type="entry name" value="GATASE_TYPE_1"/>
    <property type="match status" value="1"/>
</dbReference>